<evidence type="ECO:0000313" key="1">
    <source>
        <dbReference type="EMBL" id="JAH01875.1"/>
    </source>
</evidence>
<organism evidence="1">
    <name type="scientific">Anguilla anguilla</name>
    <name type="common">European freshwater eel</name>
    <name type="synonym">Muraena anguilla</name>
    <dbReference type="NCBI Taxonomy" id="7936"/>
    <lineage>
        <taxon>Eukaryota</taxon>
        <taxon>Metazoa</taxon>
        <taxon>Chordata</taxon>
        <taxon>Craniata</taxon>
        <taxon>Vertebrata</taxon>
        <taxon>Euteleostomi</taxon>
        <taxon>Actinopterygii</taxon>
        <taxon>Neopterygii</taxon>
        <taxon>Teleostei</taxon>
        <taxon>Anguilliformes</taxon>
        <taxon>Anguillidae</taxon>
        <taxon>Anguilla</taxon>
    </lineage>
</organism>
<reference evidence="1" key="2">
    <citation type="journal article" date="2015" name="Fish Shellfish Immunol.">
        <title>Early steps in the European eel (Anguilla anguilla)-Vibrio vulnificus interaction in the gills: Role of the RtxA13 toxin.</title>
        <authorList>
            <person name="Callol A."/>
            <person name="Pajuelo D."/>
            <person name="Ebbesson L."/>
            <person name="Teles M."/>
            <person name="MacKenzie S."/>
            <person name="Amaro C."/>
        </authorList>
    </citation>
    <scope>NUCLEOTIDE SEQUENCE</scope>
</reference>
<sequence>MVSQLSTFPIKVMGECYKNTKTSDGDFLNKHRHQRERAVHCHQDTSVHLYDLI</sequence>
<accession>A0A0E9PCV7</accession>
<reference evidence="1" key="1">
    <citation type="submission" date="2014-11" db="EMBL/GenBank/DDBJ databases">
        <authorList>
            <person name="Amaro Gonzalez C."/>
        </authorList>
    </citation>
    <scope>NUCLEOTIDE SEQUENCE</scope>
</reference>
<protein>
    <submittedName>
        <fullName evidence="1">Uncharacterized protein</fullName>
    </submittedName>
</protein>
<name>A0A0E9PCV7_ANGAN</name>
<dbReference type="AlphaFoldDB" id="A0A0E9PCV7"/>
<dbReference type="EMBL" id="GBXM01106702">
    <property type="protein sequence ID" value="JAH01875.1"/>
    <property type="molecule type" value="Transcribed_RNA"/>
</dbReference>
<proteinExistence type="predicted"/>